<gene>
    <name evidence="1" type="ORF">ACPOL_0591</name>
</gene>
<dbReference type="PANTHER" id="PTHR43976">
    <property type="entry name" value="SHORT CHAIN DEHYDROGENASE"/>
    <property type="match status" value="1"/>
</dbReference>
<dbReference type="Gene3D" id="3.40.50.720">
    <property type="entry name" value="NAD(P)-binding Rossmann-like Domain"/>
    <property type="match status" value="1"/>
</dbReference>
<dbReference type="PANTHER" id="PTHR43976:SF9">
    <property type="entry name" value="OXIDOREDUCTASE"/>
    <property type="match status" value="1"/>
</dbReference>
<accession>A0A2Z5FTZ4</accession>
<dbReference type="InterPro" id="IPR051911">
    <property type="entry name" value="SDR_oxidoreductase"/>
</dbReference>
<dbReference type="Proteomes" id="UP000253606">
    <property type="component" value="Chromosome"/>
</dbReference>
<sequence length="101" mass="10951">MNHAMQQALDRTGRVDVVVNDAGIATVGITEAFTVEQFQQVFKVNQLGVLRVNRAVLPAMRRQRNGLLIHVSSACGRVVAPGLAPYHASKFALEAVADVLR</sequence>
<evidence type="ECO:0000313" key="1">
    <source>
        <dbReference type="EMBL" id="AXC09964.1"/>
    </source>
</evidence>
<dbReference type="EMBL" id="CP030840">
    <property type="protein sequence ID" value="AXC09964.1"/>
    <property type="molecule type" value="Genomic_DNA"/>
</dbReference>
<keyword evidence="2" id="KW-1185">Reference proteome</keyword>
<protein>
    <submittedName>
        <fullName evidence="1">Dehydrogenases with different specificities (Related to short-chain alcohol dehydrogenases)</fullName>
    </submittedName>
</protein>
<name>A0A2Z5FTZ4_9BACT</name>
<dbReference type="InterPro" id="IPR002347">
    <property type="entry name" value="SDR_fam"/>
</dbReference>
<dbReference type="PRINTS" id="PR00080">
    <property type="entry name" value="SDRFAMILY"/>
</dbReference>
<dbReference type="AlphaFoldDB" id="A0A2Z5FTZ4"/>
<dbReference type="InterPro" id="IPR036291">
    <property type="entry name" value="NAD(P)-bd_dom_sf"/>
</dbReference>
<dbReference type="KEGG" id="abas:ACPOL_0591"/>
<organism evidence="1 2">
    <name type="scientific">Acidisarcina polymorpha</name>
    <dbReference type="NCBI Taxonomy" id="2211140"/>
    <lineage>
        <taxon>Bacteria</taxon>
        <taxon>Pseudomonadati</taxon>
        <taxon>Acidobacteriota</taxon>
        <taxon>Terriglobia</taxon>
        <taxon>Terriglobales</taxon>
        <taxon>Acidobacteriaceae</taxon>
        <taxon>Acidisarcina</taxon>
    </lineage>
</organism>
<dbReference type="PRINTS" id="PR00081">
    <property type="entry name" value="GDHRDH"/>
</dbReference>
<reference evidence="1 2" key="1">
    <citation type="journal article" date="2018" name="Front. Microbiol.">
        <title>Hydrolytic Capabilities as a Key to Environmental Success: Chitinolytic and Cellulolytic Acidobacteria From Acidic Sub-arctic Soils and Boreal Peatlands.</title>
        <authorList>
            <person name="Belova S.E."/>
            <person name="Ravin N.V."/>
            <person name="Pankratov T.A."/>
            <person name="Rakitin A.L."/>
            <person name="Ivanova A.A."/>
            <person name="Beletsky A.V."/>
            <person name="Mardanov A.V."/>
            <person name="Sinninghe Damste J.S."/>
            <person name="Dedysh S.N."/>
        </authorList>
    </citation>
    <scope>NUCLEOTIDE SEQUENCE [LARGE SCALE GENOMIC DNA]</scope>
    <source>
        <strain evidence="1 2">SBC82</strain>
    </source>
</reference>
<proteinExistence type="predicted"/>
<dbReference type="SUPFAM" id="SSF51735">
    <property type="entry name" value="NAD(P)-binding Rossmann-fold domains"/>
    <property type="match status" value="1"/>
</dbReference>
<dbReference type="Pfam" id="PF00106">
    <property type="entry name" value="adh_short"/>
    <property type="match status" value="1"/>
</dbReference>
<evidence type="ECO:0000313" key="2">
    <source>
        <dbReference type="Proteomes" id="UP000253606"/>
    </source>
</evidence>